<dbReference type="Pfam" id="PF12146">
    <property type="entry name" value="Hydrolase_4"/>
    <property type="match status" value="1"/>
</dbReference>
<proteinExistence type="predicted"/>
<dbReference type="Pfam" id="PF02566">
    <property type="entry name" value="OsmC"/>
    <property type="match status" value="1"/>
</dbReference>
<evidence type="ECO:0000313" key="2">
    <source>
        <dbReference type="EMBL" id="CAA6804232.1"/>
    </source>
</evidence>
<feature type="domain" description="Serine aminopeptidase S33" evidence="1">
    <location>
        <begin position="44"/>
        <end position="126"/>
    </location>
</feature>
<organism evidence="2">
    <name type="scientific">uncultured Thiotrichaceae bacterium</name>
    <dbReference type="NCBI Taxonomy" id="298394"/>
    <lineage>
        <taxon>Bacteria</taxon>
        <taxon>Pseudomonadati</taxon>
        <taxon>Pseudomonadota</taxon>
        <taxon>Gammaproteobacteria</taxon>
        <taxon>Thiotrichales</taxon>
        <taxon>Thiotrichaceae</taxon>
        <taxon>environmental samples</taxon>
    </lineage>
</organism>
<dbReference type="InterPro" id="IPR015946">
    <property type="entry name" value="KH_dom-like_a/b"/>
</dbReference>
<dbReference type="EMBL" id="CACVAY010000020">
    <property type="protein sequence ID" value="CAA6804232.1"/>
    <property type="molecule type" value="Genomic_DNA"/>
</dbReference>
<dbReference type="PANTHER" id="PTHR39624:SF2">
    <property type="entry name" value="OSMC-LIKE PROTEIN"/>
    <property type="match status" value="1"/>
</dbReference>
<dbReference type="SUPFAM" id="SSF53474">
    <property type="entry name" value="alpha/beta-Hydrolases"/>
    <property type="match status" value="1"/>
</dbReference>
<dbReference type="InterPro" id="IPR022742">
    <property type="entry name" value="Hydrolase_4"/>
</dbReference>
<dbReference type="Gene3D" id="3.30.300.20">
    <property type="match status" value="1"/>
</dbReference>
<protein>
    <submittedName>
        <fullName evidence="2">Bll2902 protein</fullName>
    </submittedName>
</protein>
<accession>A0A6S6SLM6</accession>
<dbReference type="PANTHER" id="PTHR39624">
    <property type="entry name" value="PROTEIN INVOLVED IN RIMO-MEDIATED BETA-METHYLTHIOLATION OF RIBOSOMAL PROTEIN S12 YCAO"/>
    <property type="match status" value="1"/>
</dbReference>
<dbReference type="SUPFAM" id="SSF82784">
    <property type="entry name" value="OsmC-like"/>
    <property type="match status" value="1"/>
</dbReference>
<dbReference type="Gene3D" id="3.40.50.1820">
    <property type="entry name" value="alpha/beta hydrolase"/>
    <property type="match status" value="1"/>
</dbReference>
<dbReference type="InterPro" id="IPR003718">
    <property type="entry name" value="OsmC/Ohr_fam"/>
</dbReference>
<reference evidence="2" key="1">
    <citation type="submission" date="2020-01" db="EMBL/GenBank/DDBJ databases">
        <authorList>
            <person name="Meier V. D."/>
            <person name="Meier V D."/>
        </authorList>
    </citation>
    <scope>NUCLEOTIDE SEQUENCE</scope>
    <source>
        <strain evidence="2">HLG_WM_MAG_07</strain>
    </source>
</reference>
<evidence type="ECO:0000259" key="1">
    <source>
        <dbReference type="Pfam" id="PF12146"/>
    </source>
</evidence>
<dbReference type="AlphaFoldDB" id="A0A6S6SLM6"/>
<dbReference type="InterPro" id="IPR036102">
    <property type="entry name" value="OsmC/Ohrsf"/>
</dbReference>
<name>A0A6S6SLM6_9GAMM</name>
<gene>
    <name evidence="2" type="ORF">HELGO_WM31277</name>
</gene>
<sequence length="411" mass="44651">MPRVTFKNSDGLQLSGVLHKPSFGKPIAYALFAHCFTCTKNIKAAVHIADALSRKGIAVLRFDFTGLGQSEGEFADSNFSSNMADLMAAATFLTEKHQAPEILIGHSLGGTAVLAAAKHIESAKAVATIGSPADAAHILHLFSDHLEQLESDGESDVNIGGRPFKVRKSFIDDVNAQDVRERIGGLRKALLVMHSPHDEIVNIEQASEIFVNAKHPKSFVTLDDADHLLTNEADSRYAASVLAAWASRYIDDSEPGDRTYPEYEKGVTQVRAAKKEGFLCTVNSNGHLLLGDEPLSYGGSNLGAAPFDFMATALGACTAMTLNMYARHKQLPIDLVEVATRHQKIPAADCESCETKKGKVDRFEREIRITGDITPEQKARMVQIADRCPVHKSLHSEILVTTTLADEDNTT</sequence>
<dbReference type="InterPro" id="IPR029058">
    <property type="entry name" value="AB_hydrolase_fold"/>
</dbReference>